<dbReference type="EMBL" id="JASBWV010000022">
    <property type="protein sequence ID" value="KAJ9119963.1"/>
    <property type="molecule type" value="Genomic_DNA"/>
</dbReference>
<proteinExistence type="predicted"/>
<sequence length="453" mass="51910">MTILSLPNEVLDIITGYLNAPQNTSGYTVFRMASTACLCKLDKIYAKDNEMYPMWREWKRDSLSLASVCKRLRERVFDQFWLQTATMEWTSKKLDNSRAVLGPSAVAIVETLILRGDCNIPSTPRPALKDYVVLFPRLRKIEIILVYPDVPYWEKPDKVDRGATTRQERAKSQSTIAFTKPPIAKPSLQSISLAVHKSNDFQGETHKHETKDIIHQFQSPDQLKQLKLKKLDRYHLEMTFSRSKRTAGDALFWRTFSNRVKEACVIPAQEVSICFGFQLLRDSAPFLNALSSGIKPWPKEIESIIFRVSLDDFAMARHKNVLNMIRVGKNNSVELIDGYLPSEKSMNGFLRALRKTRPNLRQFDLIIYCCDIPLTSKTSRQLFQYTYGTDSPGTSESTSPAGVYQVNQLALDNLHKFYLAQEEMFGSLGSDAEDDFEEEMEMMIEMQEEAAMF</sequence>
<dbReference type="Proteomes" id="UP001234202">
    <property type="component" value="Unassembled WGS sequence"/>
</dbReference>
<accession>A0ACC2X7G9</accession>
<keyword evidence="2" id="KW-1185">Reference proteome</keyword>
<reference evidence="1" key="1">
    <citation type="submission" date="2023-04" db="EMBL/GenBank/DDBJ databases">
        <title>Draft Genome sequencing of Naganishia species isolated from polar environments using Oxford Nanopore Technology.</title>
        <authorList>
            <person name="Leo P."/>
            <person name="Venkateswaran K."/>
        </authorList>
    </citation>
    <scope>NUCLEOTIDE SEQUENCE</scope>
    <source>
        <strain evidence="1">DBVPG 5303</strain>
    </source>
</reference>
<gene>
    <name evidence="1" type="ORF">QFC24_005446</name>
</gene>
<evidence type="ECO:0000313" key="2">
    <source>
        <dbReference type="Proteomes" id="UP001234202"/>
    </source>
</evidence>
<comment type="caution">
    <text evidence="1">The sequence shown here is derived from an EMBL/GenBank/DDBJ whole genome shotgun (WGS) entry which is preliminary data.</text>
</comment>
<name>A0ACC2X7G9_9TREE</name>
<organism evidence="1 2">
    <name type="scientific">Naganishia onofrii</name>
    <dbReference type="NCBI Taxonomy" id="1851511"/>
    <lineage>
        <taxon>Eukaryota</taxon>
        <taxon>Fungi</taxon>
        <taxon>Dikarya</taxon>
        <taxon>Basidiomycota</taxon>
        <taxon>Agaricomycotina</taxon>
        <taxon>Tremellomycetes</taxon>
        <taxon>Filobasidiales</taxon>
        <taxon>Filobasidiaceae</taxon>
        <taxon>Naganishia</taxon>
    </lineage>
</organism>
<evidence type="ECO:0000313" key="1">
    <source>
        <dbReference type="EMBL" id="KAJ9119963.1"/>
    </source>
</evidence>
<protein>
    <submittedName>
        <fullName evidence="1">Uncharacterized protein</fullName>
    </submittedName>
</protein>